<dbReference type="PANTHER" id="PTHR43711:SF31">
    <property type="entry name" value="HISTIDINE KINASE"/>
    <property type="match status" value="1"/>
</dbReference>
<name>A0A411ED32_9FLAO</name>
<dbReference type="Pfam" id="PF13424">
    <property type="entry name" value="TPR_12"/>
    <property type="match status" value="1"/>
</dbReference>
<dbReference type="FunFam" id="3.30.565.10:FF:000006">
    <property type="entry name" value="Sensor histidine kinase WalK"/>
    <property type="match status" value="1"/>
</dbReference>
<dbReference type="InterPro" id="IPR050736">
    <property type="entry name" value="Sensor_HK_Regulatory"/>
</dbReference>
<gene>
    <name evidence="11" type="ORF">EQY75_04975</name>
</gene>
<keyword evidence="5" id="KW-0418">Kinase</keyword>
<dbReference type="InterPro" id="IPR003661">
    <property type="entry name" value="HisK_dim/P_dom"/>
</dbReference>
<dbReference type="InterPro" id="IPR036097">
    <property type="entry name" value="HisK_dim/P_sf"/>
</dbReference>
<dbReference type="Gene3D" id="3.30.565.10">
    <property type="entry name" value="Histidine kinase-like ATPase, C-terminal domain"/>
    <property type="match status" value="1"/>
</dbReference>
<evidence type="ECO:0000256" key="3">
    <source>
        <dbReference type="ARBA" id="ARBA00022553"/>
    </source>
</evidence>
<dbReference type="InterPro" id="IPR003594">
    <property type="entry name" value="HATPase_dom"/>
</dbReference>
<dbReference type="InterPro" id="IPR004358">
    <property type="entry name" value="Sig_transdc_His_kin-like_C"/>
</dbReference>
<comment type="catalytic activity">
    <reaction evidence="1">
        <text>ATP + protein L-histidine = ADP + protein N-phospho-L-histidine.</text>
        <dbReference type="EC" id="2.7.13.3"/>
    </reaction>
</comment>
<dbReference type="OrthoDB" id="9810447at2"/>
<dbReference type="EC" id="2.7.13.3" evidence="2"/>
<dbReference type="CDD" id="cd00082">
    <property type="entry name" value="HisKA"/>
    <property type="match status" value="1"/>
</dbReference>
<keyword evidence="12" id="KW-1185">Reference proteome</keyword>
<dbReference type="Pfam" id="PF13181">
    <property type="entry name" value="TPR_8"/>
    <property type="match status" value="1"/>
</dbReference>
<dbReference type="AlphaFoldDB" id="A0A411ED32"/>
<dbReference type="KEGG" id="mur:EQY75_04975"/>
<keyword evidence="9" id="KW-0812">Transmembrane</keyword>
<evidence type="ECO:0000256" key="1">
    <source>
        <dbReference type="ARBA" id="ARBA00000085"/>
    </source>
</evidence>
<feature type="repeat" description="TPR" evidence="7">
    <location>
        <begin position="78"/>
        <end position="111"/>
    </location>
</feature>
<dbReference type="Pfam" id="PF02518">
    <property type="entry name" value="HATPase_c"/>
    <property type="match status" value="1"/>
</dbReference>
<feature type="coiled-coil region" evidence="8">
    <location>
        <begin position="362"/>
        <end position="442"/>
    </location>
</feature>
<evidence type="ECO:0000313" key="12">
    <source>
        <dbReference type="Proteomes" id="UP000290889"/>
    </source>
</evidence>
<dbReference type="GO" id="GO:0000155">
    <property type="term" value="F:phosphorelay sensor kinase activity"/>
    <property type="evidence" value="ECO:0007669"/>
    <property type="project" value="InterPro"/>
</dbReference>
<dbReference type="PROSITE" id="PS50109">
    <property type="entry name" value="HIS_KIN"/>
    <property type="match status" value="1"/>
</dbReference>
<evidence type="ECO:0000256" key="4">
    <source>
        <dbReference type="ARBA" id="ARBA00022679"/>
    </source>
</evidence>
<feature type="domain" description="Histidine kinase" evidence="10">
    <location>
        <begin position="449"/>
        <end position="665"/>
    </location>
</feature>
<evidence type="ECO:0000256" key="6">
    <source>
        <dbReference type="ARBA" id="ARBA00023012"/>
    </source>
</evidence>
<evidence type="ECO:0000256" key="7">
    <source>
        <dbReference type="PROSITE-ProRule" id="PRU00339"/>
    </source>
</evidence>
<accession>A0A411ED32</accession>
<keyword evidence="6" id="KW-0902">Two-component regulatory system</keyword>
<dbReference type="PROSITE" id="PS50005">
    <property type="entry name" value="TPR"/>
    <property type="match status" value="1"/>
</dbReference>
<dbReference type="SUPFAM" id="SSF55874">
    <property type="entry name" value="ATPase domain of HSP90 chaperone/DNA topoisomerase II/histidine kinase"/>
    <property type="match status" value="1"/>
</dbReference>
<dbReference type="PRINTS" id="PR00344">
    <property type="entry name" value="BCTRLSENSOR"/>
</dbReference>
<evidence type="ECO:0000256" key="5">
    <source>
        <dbReference type="ARBA" id="ARBA00022777"/>
    </source>
</evidence>
<dbReference type="InterPro" id="IPR019734">
    <property type="entry name" value="TPR_rpt"/>
</dbReference>
<keyword evidence="4" id="KW-0808">Transferase</keyword>
<evidence type="ECO:0000256" key="8">
    <source>
        <dbReference type="SAM" id="Coils"/>
    </source>
</evidence>
<keyword evidence="9" id="KW-1133">Transmembrane helix</keyword>
<evidence type="ECO:0000256" key="9">
    <source>
        <dbReference type="SAM" id="Phobius"/>
    </source>
</evidence>
<dbReference type="InterPro" id="IPR036890">
    <property type="entry name" value="HATPase_C_sf"/>
</dbReference>
<dbReference type="InterPro" id="IPR011990">
    <property type="entry name" value="TPR-like_helical_dom_sf"/>
</dbReference>
<keyword evidence="3" id="KW-0597">Phosphoprotein</keyword>
<organism evidence="11 12">
    <name type="scientific">Muriicola soli</name>
    <dbReference type="NCBI Taxonomy" id="2507538"/>
    <lineage>
        <taxon>Bacteria</taxon>
        <taxon>Pseudomonadati</taxon>
        <taxon>Bacteroidota</taxon>
        <taxon>Flavobacteriia</taxon>
        <taxon>Flavobacteriales</taxon>
        <taxon>Flavobacteriaceae</taxon>
        <taxon>Muriicola</taxon>
    </lineage>
</organism>
<dbReference type="Proteomes" id="UP000290889">
    <property type="component" value="Chromosome"/>
</dbReference>
<evidence type="ECO:0000259" key="10">
    <source>
        <dbReference type="PROSITE" id="PS50109"/>
    </source>
</evidence>
<reference evidence="11 12" key="1">
    <citation type="submission" date="2019-01" db="EMBL/GenBank/DDBJ databases">
        <title>Muriicola soli sp. nov., isolated from soil.</title>
        <authorList>
            <person name="Kang H.J."/>
            <person name="Kim S.B."/>
        </authorList>
    </citation>
    <scope>NUCLEOTIDE SEQUENCE [LARGE SCALE GENOMIC DNA]</scope>
    <source>
        <strain evidence="11 12">MMS17-SY002</strain>
    </source>
</reference>
<dbReference type="SMART" id="SM00387">
    <property type="entry name" value="HATPase_c"/>
    <property type="match status" value="1"/>
</dbReference>
<dbReference type="SUPFAM" id="SSF47384">
    <property type="entry name" value="Homodimeric domain of signal transducing histidine kinase"/>
    <property type="match status" value="1"/>
</dbReference>
<dbReference type="PANTHER" id="PTHR43711">
    <property type="entry name" value="TWO-COMPONENT HISTIDINE KINASE"/>
    <property type="match status" value="1"/>
</dbReference>
<keyword evidence="9" id="KW-0472">Membrane</keyword>
<proteinExistence type="predicted"/>
<dbReference type="InterPro" id="IPR005467">
    <property type="entry name" value="His_kinase_dom"/>
</dbReference>
<evidence type="ECO:0000313" key="11">
    <source>
        <dbReference type="EMBL" id="QBA65588.1"/>
    </source>
</evidence>
<dbReference type="CDD" id="cd00075">
    <property type="entry name" value="HATPase"/>
    <property type="match status" value="1"/>
</dbReference>
<feature type="transmembrane region" description="Helical" evidence="9">
    <location>
        <begin position="389"/>
        <end position="408"/>
    </location>
</feature>
<evidence type="ECO:0000256" key="2">
    <source>
        <dbReference type="ARBA" id="ARBA00012438"/>
    </source>
</evidence>
<protein>
    <recommendedName>
        <fullName evidence="2">histidine kinase</fullName>
        <ecNumber evidence="2">2.7.13.3</ecNumber>
    </recommendedName>
</protein>
<dbReference type="SUPFAM" id="SSF48452">
    <property type="entry name" value="TPR-like"/>
    <property type="match status" value="2"/>
</dbReference>
<sequence length="672" mass="76258">MAILCFIPTCAQDDSKSLQSKIESLRAQENFQVTDTVHINLLNQLGKNYRFYKTDSLLTISKQALKYSQNAEYVKGQSESYLGLGDYYSGKGERVAAINNYTKALVLSKNIEASALTLRIINNLASEYAFKGDFAKSLSNYLKGIELAEEKGELEMLSIMNENIAGLYASQKDYDQAQIFYDAVKKLNEKLGDEVNSAQTMSNLASLYADMGKLDYAMFNVNRSISIFEDNQVMDWLAYAYEIKGKVYLKQNKYQWALYWYHQGELLHENLDDDRGKIDLFNGIAEAYLGQKKDSLAQKYAMEAYEISNRINFVEGTQKCAKTLYKISKNRKEFRKALAFHEIYQEVSDTLHRKENKKSLTMLKTREEYNRQKQELIEANQIALAKQRGLIYAGIIVLIIFAIITFFIKRAEKIQKRLNTELKAKKEKLEAHEAALTDSNETKTKLFSIIGHDLRGPIGALQGLLQMFTDGEMNKSEFFEFIPKLKSDVDHIYFTLNNLLSWGNSQMNGSTTKASVFSLESIVDENINLLSELSKSKSIKIVSELSGNTLIWSDSNQIDIVVRNLISNALKFTPENGMITIKAQEKNDNWEIAVRDTGVGMDKVTVENLFKKNNNITTYGTNNEKGTGLGLSLCKEMVEKNGGTIWVESALRKGSTFFFTLPKAEDKYSQAS</sequence>
<keyword evidence="8" id="KW-0175">Coiled coil</keyword>
<dbReference type="Gene3D" id="1.10.287.130">
    <property type="match status" value="1"/>
</dbReference>
<keyword evidence="7" id="KW-0802">TPR repeat</keyword>
<dbReference type="SMART" id="SM00028">
    <property type="entry name" value="TPR"/>
    <property type="match status" value="6"/>
</dbReference>
<dbReference type="Gene3D" id="1.25.40.10">
    <property type="entry name" value="Tetratricopeptide repeat domain"/>
    <property type="match status" value="2"/>
</dbReference>
<dbReference type="EMBL" id="CP035544">
    <property type="protein sequence ID" value="QBA65588.1"/>
    <property type="molecule type" value="Genomic_DNA"/>
</dbReference>